<dbReference type="InterPro" id="IPR000362">
    <property type="entry name" value="Fumarate_lyase_fam"/>
</dbReference>
<dbReference type="GO" id="GO:0006531">
    <property type="term" value="P:aspartate metabolic process"/>
    <property type="evidence" value="ECO:0007669"/>
    <property type="project" value="TreeGrafter"/>
</dbReference>
<evidence type="ECO:0000259" key="2">
    <source>
        <dbReference type="Pfam" id="PF00206"/>
    </source>
</evidence>
<organism evidence="4 5">
    <name type="scientific">Nicoliella spurrieriana</name>
    <dbReference type="NCBI Taxonomy" id="2925830"/>
    <lineage>
        <taxon>Bacteria</taxon>
        <taxon>Bacillati</taxon>
        <taxon>Bacillota</taxon>
        <taxon>Bacilli</taxon>
        <taxon>Lactobacillales</taxon>
        <taxon>Lactobacillaceae</taxon>
        <taxon>Nicoliella</taxon>
    </lineage>
</organism>
<dbReference type="InterPro" id="IPR051546">
    <property type="entry name" value="Aspartate_Ammonia-Lyase"/>
</dbReference>
<feature type="domain" description="Fumarase C C-terminal" evidence="3">
    <location>
        <begin position="400"/>
        <end position="452"/>
    </location>
</feature>
<evidence type="ECO:0000256" key="1">
    <source>
        <dbReference type="ARBA" id="ARBA00023239"/>
    </source>
</evidence>
<dbReference type="Pfam" id="PF00206">
    <property type="entry name" value="Lyase_1"/>
    <property type="match status" value="1"/>
</dbReference>
<accession>A0A976RSX8</accession>
<gene>
    <name evidence="4" type="ORF">MOO44_03665</name>
</gene>
<feature type="domain" description="Fumarate lyase N-terminal" evidence="2">
    <location>
        <begin position="9"/>
        <end position="333"/>
    </location>
</feature>
<dbReference type="Gene3D" id="1.20.200.10">
    <property type="entry name" value="Fumarase/aspartase (Central domain)"/>
    <property type="match status" value="1"/>
</dbReference>
<dbReference type="EMBL" id="CP093361">
    <property type="protein sequence ID" value="UQS87265.1"/>
    <property type="molecule type" value="Genomic_DNA"/>
</dbReference>
<dbReference type="Proteomes" id="UP000831181">
    <property type="component" value="Chromosome"/>
</dbReference>
<dbReference type="AlphaFoldDB" id="A0A976RSX8"/>
<dbReference type="PANTHER" id="PTHR42696">
    <property type="entry name" value="ASPARTATE AMMONIA-LYASE"/>
    <property type="match status" value="1"/>
</dbReference>
<dbReference type="GO" id="GO:0008797">
    <property type="term" value="F:aspartate ammonia-lyase activity"/>
    <property type="evidence" value="ECO:0007669"/>
    <property type="project" value="UniProtKB-EC"/>
</dbReference>
<dbReference type="PRINTS" id="PR00149">
    <property type="entry name" value="FUMRATELYASE"/>
</dbReference>
<dbReference type="Gene3D" id="1.10.40.30">
    <property type="entry name" value="Fumarase/aspartase (C-terminal domain)"/>
    <property type="match status" value="1"/>
</dbReference>
<keyword evidence="5" id="KW-1185">Reference proteome</keyword>
<dbReference type="Pfam" id="PF10415">
    <property type="entry name" value="FumaraseC_C"/>
    <property type="match status" value="1"/>
</dbReference>
<name>A0A976RSX8_9LACO</name>
<proteinExistence type="predicted"/>
<dbReference type="InterPro" id="IPR022761">
    <property type="entry name" value="Fumarate_lyase_N"/>
</dbReference>
<dbReference type="EC" id="4.3.1.1" evidence="4"/>
<dbReference type="GO" id="GO:0005829">
    <property type="term" value="C:cytosol"/>
    <property type="evidence" value="ECO:0007669"/>
    <property type="project" value="TreeGrafter"/>
</dbReference>
<dbReference type="InterPro" id="IPR018951">
    <property type="entry name" value="Fumarase_C_C"/>
</dbReference>
<protein>
    <submittedName>
        <fullName evidence="4">Aspartate ammonia-lyase</fullName>
        <ecNumber evidence="4">4.3.1.1</ecNumber>
    </submittedName>
</protein>
<dbReference type="PANTHER" id="PTHR42696:SF2">
    <property type="entry name" value="ASPARTATE AMMONIA-LYASE"/>
    <property type="match status" value="1"/>
</dbReference>
<evidence type="ECO:0000313" key="5">
    <source>
        <dbReference type="Proteomes" id="UP000831181"/>
    </source>
</evidence>
<dbReference type="InterPro" id="IPR024083">
    <property type="entry name" value="Fumarase/histidase_N"/>
</dbReference>
<sequence>MRIEKDCVGEMEVPDDALYGIHALRAVGNFPITKERTNHLLIQSYIEIKKAAAQINANAGTLDRAKASAIVDACDKLLHDDDQSAFIVPAIQGGAGTSTNMNTNEVVANVAMRLHPEVKIHPNDDVNQSQSTNDTYPTAGKMAMLKLITPLCEQVQRLVKQFKKLSDEYQNTIKVGRTQLQDAVPTTYGKSFHAYATLFGRDLKRINSAINELKTVSMGGTAIGTGINASKYYQEHIVDAINVVSGLNLAPDTDLIDAIQNSDHFITFSGVLKTLALDLSKVSNDFRLLGSGPKAGLNELALPKRQAGSSIMPDKINPVIPEVVNQVAFEVAGFDTTVSMAAEAGQLELNAFEPIMFKSILTGEEHLTMAVKTFVDNCLNGLKVNVEQCAENVDNSAVTATVLSPKIGYEKTTKLIKKSLSENESVKKVAIEDHLLPIDEIDHLFSPAVLTNDEK</sequence>
<dbReference type="FunFam" id="1.20.200.10:FF:000001">
    <property type="entry name" value="Fumarate hydratase, mitochondrial"/>
    <property type="match status" value="1"/>
</dbReference>
<evidence type="ECO:0000313" key="4">
    <source>
        <dbReference type="EMBL" id="UQS87265.1"/>
    </source>
</evidence>
<dbReference type="KEGG" id="lbe:MOO44_03665"/>
<dbReference type="PROSITE" id="PS00163">
    <property type="entry name" value="FUMARATE_LYASES"/>
    <property type="match status" value="1"/>
</dbReference>
<dbReference type="InterPro" id="IPR020557">
    <property type="entry name" value="Fumarate_lyase_CS"/>
</dbReference>
<reference evidence="4" key="1">
    <citation type="journal article" date="2022" name="Int. J. Syst. Evol. Microbiol.">
        <title>Apilactobacillus apisilvae sp. nov., Nicolia spurrieriana gen. nov. sp. nov., Bombilactobacillus folatiphilus sp. nov. and Bombilactobacillus thymidiniphilus sp. nov., four new lactic acid bacterial isolates from stingless bees Tetragonula carbonaria and Austroplebeia australis.</title>
        <authorList>
            <person name="Oliphant S.A."/>
            <person name="Watson-Haigh N.S."/>
            <person name="Sumby K.M."/>
            <person name="Gardner J."/>
            <person name="Groom S."/>
            <person name="Jiranek V."/>
        </authorList>
    </citation>
    <scope>NUCLEOTIDE SEQUENCE</scope>
    <source>
        <strain evidence="4">SGEP1_A5</strain>
    </source>
</reference>
<dbReference type="GO" id="GO:0006099">
    <property type="term" value="P:tricarboxylic acid cycle"/>
    <property type="evidence" value="ECO:0007669"/>
    <property type="project" value="InterPro"/>
</dbReference>
<keyword evidence="1 4" id="KW-0456">Lyase</keyword>
<evidence type="ECO:0000259" key="3">
    <source>
        <dbReference type="Pfam" id="PF10415"/>
    </source>
</evidence>
<dbReference type="InterPro" id="IPR008948">
    <property type="entry name" value="L-Aspartase-like"/>
</dbReference>
<dbReference type="RefSeq" id="WP_260117067.1">
    <property type="nucleotide sequence ID" value="NZ_CP093361.1"/>
</dbReference>
<dbReference type="NCBIfam" id="NF008909">
    <property type="entry name" value="PRK12273.1"/>
    <property type="match status" value="1"/>
</dbReference>
<dbReference type="Gene3D" id="1.10.275.10">
    <property type="entry name" value="Fumarase/aspartase (N-terminal domain)"/>
    <property type="match status" value="1"/>
</dbReference>
<dbReference type="SUPFAM" id="SSF48557">
    <property type="entry name" value="L-aspartase-like"/>
    <property type="match status" value="1"/>
</dbReference>